<comment type="similarity">
    <text evidence="2 7">Belongs to the dicarboxylate/amino acid:cation symporter (DAACS) (TC 2.A.23) family.</text>
</comment>
<dbReference type="SUPFAM" id="SSF118215">
    <property type="entry name" value="Proton glutamate symport protein"/>
    <property type="match status" value="1"/>
</dbReference>
<dbReference type="InterPro" id="IPR036458">
    <property type="entry name" value="Na:dicarbo_symporter_sf"/>
</dbReference>
<accession>A0AAN9YXY3</accession>
<reference evidence="8 9" key="1">
    <citation type="submission" date="2024-03" db="EMBL/GenBank/DDBJ databases">
        <title>The genome assembly and annotation of the cricket Gryllus longicercus Weissman &amp; Gray.</title>
        <authorList>
            <person name="Szrajer S."/>
            <person name="Gray D."/>
            <person name="Ylla G."/>
        </authorList>
    </citation>
    <scope>NUCLEOTIDE SEQUENCE [LARGE SCALE GENOMIC DNA]</scope>
    <source>
        <strain evidence="8">DAG 2021-001</strain>
        <tissue evidence="8">Whole body minus gut</tissue>
    </source>
</reference>
<name>A0AAN9YXY3_9ORTH</name>
<evidence type="ECO:0000256" key="3">
    <source>
        <dbReference type="ARBA" id="ARBA00022448"/>
    </source>
</evidence>
<evidence type="ECO:0000313" key="8">
    <source>
        <dbReference type="EMBL" id="KAK7788796.1"/>
    </source>
</evidence>
<dbReference type="PANTHER" id="PTHR11958:SF111">
    <property type="entry name" value="AMINO ACID TRANSPORTER"/>
    <property type="match status" value="1"/>
</dbReference>
<comment type="caution">
    <text evidence="8">The sequence shown here is derived from an EMBL/GenBank/DDBJ whole genome shotgun (WGS) entry which is preliminary data.</text>
</comment>
<proteinExistence type="inferred from homology"/>
<dbReference type="Gene3D" id="1.10.3860.10">
    <property type="entry name" value="Sodium:dicarboxylate symporter"/>
    <property type="match status" value="1"/>
</dbReference>
<dbReference type="EMBL" id="JAZDUA010000922">
    <property type="protein sequence ID" value="KAK7788796.1"/>
    <property type="molecule type" value="Genomic_DNA"/>
</dbReference>
<sequence length="86" mass="9531">MWLTPLGIASVVCGKVLAVADVALMARMLGWFVFTVALGVMIYQLILMQLIYLAILRRNPFRFYWQLAPATLTAFATASTKISFGS</sequence>
<evidence type="ECO:0000313" key="9">
    <source>
        <dbReference type="Proteomes" id="UP001378592"/>
    </source>
</evidence>
<dbReference type="GO" id="GO:0005313">
    <property type="term" value="F:L-glutamate transmembrane transporter activity"/>
    <property type="evidence" value="ECO:0007669"/>
    <property type="project" value="TreeGrafter"/>
</dbReference>
<dbReference type="PANTHER" id="PTHR11958">
    <property type="entry name" value="SODIUM/DICARBOXYLATE SYMPORTER-RELATED"/>
    <property type="match status" value="1"/>
</dbReference>
<organism evidence="8 9">
    <name type="scientific">Gryllus longicercus</name>
    <dbReference type="NCBI Taxonomy" id="2509291"/>
    <lineage>
        <taxon>Eukaryota</taxon>
        <taxon>Metazoa</taxon>
        <taxon>Ecdysozoa</taxon>
        <taxon>Arthropoda</taxon>
        <taxon>Hexapoda</taxon>
        <taxon>Insecta</taxon>
        <taxon>Pterygota</taxon>
        <taxon>Neoptera</taxon>
        <taxon>Polyneoptera</taxon>
        <taxon>Orthoptera</taxon>
        <taxon>Ensifera</taxon>
        <taxon>Gryllidea</taxon>
        <taxon>Grylloidea</taxon>
        <taxon>Gryllidae</taxon>
        <taxon>Gryllinae</taxon>
        <taxon>Gryllus</taxon>
    </lineage>
</organism>
<evidence type="ECO:0000256" key="6">
    <source>
        <dbReference type="ARBA" id="ARBA00023136"/>
    </source>
</evidence>
<dbReference type="GO" id="GO:0015501">
    <property type="term" value="F:glutamate:sodium symporter activity"/>
    <property type="evidence" value="ECO:0007669"/>
    <property type="project" value="TreeGrafter"/>
</dbReference>
<evidence type="ECO:0000256" key="2">
    <source>
        <dbReference type="ARBA" id="ARBA00006148"/>
    </source>
</evidence>
<keyword evidence="9" id="KW-1185">Reference proteome</keyword>
<gene>
    <name evidence="8" type="ORF">R5R35_010890</name>
</gene>
<dbReference type="GO" id="GO:0015175">
    <property type="term" value="F:neutral L-amino acid transmembrane transporter activity"/>
    <property type="evidence" value="ECO:0007669"/>
    <property type="project" value="TreeGrafter"/>
</dbReference>
<protein>
    <recommendedName>
        <fullName evidence="7">Amino acid transporter</fullName>
    </recommendedName>
</protein>
<keyword evidence="6 7" id="KW-0472">Membrane</keyword>
<dbReference type="Proteomes" id="UP001378592">
    <property type="component" value="Unassembled WGS sequence"/>
</dbReference>
<evidence type="ECO:0000256" key="4">
    <source>
        <dbReference type="ARBA" id="ARBA00022692"/>
    </source>
</evidence>
<dbReference type="GO" id="GO:0005886">
    <property type="term" value="C:plasma membrane"/>
    <property type="evidence" value="ECO:0007669"/>
    <property type="project" value="TreeGrafter"/>
</dbReference>
<comment type="caution">
    <text evidence="7">Lacks conserved residue(s) required for the propagation of feature annotation.</text>
</comment>
<comment type="subcellular location">
    <subcellularLocation>
        <location evidence="1 7">Membrane</location>
        <topology evidence="1 7">Multi-pass membrane protein</topology>
    </subcellularLocation>
</comment>
<evidence type="ECO:0000256" key="7">
    <source>
        <dbReference type="RuleBase" id="RU361216"/>
    </source>
</evidence>
<evidence type="ECO:0000256" key="1">
    <source>
        <dbReference type="ARBA" id="ARBA00004141"/>
    </source>
</evidence>
<dbReference type="InterPro" id="IPR050746">
    <property type="entry name" value="DAACS"/>
</dbReference>
<dbReference type="InterPro" id="IPR001991">
    <property type="entry name" value="Na-dicarboxylate_symporter"/>
</dbReference>
<keyword evidence="4 7" id="KW-0812">Transmembrane</keyword>
<dbReference type="AlphaFoldDB" id="A0AAN9YXY3"/>
<keyword evidence="5 7" id="KW-1133">Transmembrane helix</keyword>
<feature type="transmembrane region" description="Helical" evidence="7">
    <location>
        <begin position="28"/>
        <end position="55"/>
    </location>
</feature>
<dbReference type="Pfam" id="PF00375">
    <property type="entry name" value="SDF"/>
    <property type="match status" value="1"/>
</dbReference>
<keyword evidence="3 7" id="KW-0813">Transport</keyword>
<evidence type="ECO:0000256" key="5">
    <source>
        <dbReference type="ARBA" id="ARBA00022989"/>
    </source>
</evidence>
<keyword evidence="7" id="KW-0769">Symport</keyword>